<feature type="region of interest" description="Disordered" evidence="4">
    <location>
        <begin position="521"/>
        <end position="550"/>
    </location>
</feature>
<dbReference type="PROSITE" id="PS00798">
    <property type="entry name" value="ALDOKETO_REDUCTASE_1"/>
    <property type="match status" value="3"/>
</dbReference>
<dbReference type="GO" id="GO:0016491">
    <property type="term" value="F:oxidoreductase activity"/>
    <property type="evidence" value="ECO:0007669"/>
    <property type="project" value="UniProtKB-KW"/>
</dbReference>
<protein>
    <submittedName>
        <fullName evidence="6">Aldose reductase</fullName>
    </submittedName>
</protein>
<evidence type="ECO:0000256" key="1">
    <source>
        <dbReference type="ARBA" id="ARBA00007905"/>
    </source>
</evidence>
<feature type="compositionally biased region" description="Polar residues" evidence="4">
    <location>
        <begin position="522"/>
        <end position="545"/>
    </location>
</feature>
<dbReference type="PANTHER" id="PTHR11732">
    <property type="entry name" value="ALDO/KETO REDUCTASE"/>
    <property type="match status" value="1"/>
</dbReference>
<dbReference type="InterPro" id="IPR020471">
    <property type="entry name" value="AKR"/>
</dbReference>
<evidence type="ECO:0000313" key="6">
    <source>
        <dbReference type="EMBL" id="KZC11163.1"/>
    </source>
</evidence>
<dbReference type="Proteomes" id="UP000076502">
    <property type="component" value="Unassembled WGS sequence"/>
</dbReference>
<feature type="domain" description="NADP-dependent oxidoreductase" evidence="5">
    <location>
        <begin position="18"/>
        <end position="289"/>
    </location>
</feature>
<dbReference type="InterPro" id="IPR023210">
    <property type="entry name" value="NADP_OxRdtase_dom"/>
</dbReference>
<evidence type="ECO:0000256" key="3">
    <source>
        <dbReference type="ARBA" id="ARBA00023002"/>
    </source>
</evidence>
<dbReference type="AlphaFoldDB" id="A0A154PH40"/>
<evidence type="ECO:0000256" key="2">
    <source>
        <dbReference type="ARBA" id="ARBA00022857"/>
    </source>
</evidence>
<feature type="domain" description="NADP-dependent oxidoreductase" evidence="5">
    <location>
        <begin position="887"/>
        <end position="1161"/>
    </location>
</feature>
<dbReference type="SUPFAM" id="SSF51430">
    <property type="entry name" value="NAD(P)-linked oxidoreductase"/>
    <property type="match status" value="3"/>
</dbReference>
<dbReference type="InterPro" id="IPR018170">
    <property type="entry name" value="Aldo/ket_reductase_CS"/>
</dbReference>
<sequence length="1185" mass="133277">MAQIPNLTFSNGHKIPVIGLGTYQSRSGEVEKAVIEAINVGYRHIDTAYYYQNEKEIGAAVQMKIKDGTVKREDLFITTKLWNNFHKEESVVPACKMSLENLGLTYVDLYLIHWPFAFQEGGDLMPRDANGALIMSDTDYLDTWRGMEECVKLGLAKSIGISNFNVEQITRLLGAAKTLPVNNQIEVNVNMNQTPLIEFCAKNNITVTGYSPLGQPGNRSAIPNNLDHPKIVELSKKYNKTSPQIALRYLLQKGIAIIPKTVTPSRLKENIDIIDFSLTAEEMAAIATIGNGQRVARFGESHSKLSDRVQSPVNEKILSSEKNLPSVTSLCGSWKSRMLDKVRECGNVIKNVVAFDKSPIKSASFGGTTTEGGTANLFVASRTVTSVSSVPDVIRFSSIAKRTEEAEALIWSPSETEAANTSIERISDDNQKNGSFNCTVDSRINDSLLSFLRHERQVAEEFSKEDDPSSLIEKRKISAEPFLSYTEGAAEFVWSDNTDESFSSRPWNSLEHLDTSDIRFENPQTNSTFCETSDQSKQYPSSPVRSSALRDSGVKNSVKIVKMTLNVPMMKFYNGNEVPALGLGTWKSKPGEVTQAVKDAIDIGYRHIDCAHVYGNEKEVGAALKAKISEGVVKRQDLFITSKLWNTYHRPDLVEPAMKKTLSDLGLEYLDLYLIHWPMAYKEGGDLFPKNADDSIALSDADYVDTWKVMESLVTKGLAKNIGVSNFNSEQIERVLKICTIKPVTNQIECHPYLTQKKLPKFCMEKGILITAYSPLGSPDRPWAKPDDPKLLEDKKLVELAKKYKKTPAQVLIRYQLDRGHIVIPKSVTKSRIAQNSEVFDFKLTPEDITYIDSFDCNGRICHMNGVCFNMSQQIVTFYNGFKYPILGLGTWKTQPGQATQAVKDAIDVGYRHVDCAAAYENEKEVGAAIAAKIREGVIKREDIFVTSKLWNTKHRPEQVEAALKNTLNDLGLETLDLYLMHSPMAFKDIGERFPKDADGNVLIEDTDYVETWRAMERLLEKGLVKNIGVSNFNSEQIERLIKSCKVKPVTNQVECHIYLNQKKLSEFCKARGITITAYTTFGAPDRLFADPNDPLLLEDRKIKEIAAKYKKTSAQIVLRHQIQHEHLVIPKSVTKSRMQENLNVFDFELSPEDMSTIDSLDCNFRYYNITMLKHHKYYPHNIEF</sequence>
<keyword evidence="2" id="KW-0521">NADP</keyword>
<evidence type="ECO:0000313" key="7">
    <source>
        <dbReference type="Proteomes" id="UP000076502"/>
    </source>
</evidence>
<proteinExistence type="inferred from homology"/>
<dbReference type="STRING" id="178035.A0A154PH40"/>
<evidence type="ECO:0000256" key="4">
    <source>
        <dbReference type="SAM" id="MobiDB-lite"/>
    </source>
</evidence>
<name>A0A154PH40_DUFNO</name>
<dbReference type="Gene3D" id="3.20.20.100">
    <property type="entry name" value="NADP-dependent oxidoreductase domain"/>
    <property type="match status" value="3"/>
</dbReference>
<feature type="domain" description="NADP-dependent oxidoreductase" evidence="5">
    <location>
        <begin position="581"/>
        <end position="855"/>
    </location>
</feature>
<dbReference type="OrthoDB" id="416253at2759"/>
<organism evidence="6 7">
    <name type="scientific">Dufourea novaeangliae</name>
    <name type="common">Sweat bee</name>
    <dbReference type="NCBI Taxonomy" id="178035"/>
    <lineage>
        <taxon>Eukaryota</taxon>
        <taxon>Metazoa</taxon>
        <taxon>Ecdysozoa</taxon>
        <taxon>Arthropoda</taxon>
        <taxon>Hexapoda</taxon>
        <taxon>Insecta</taxon>
        <taxon>Pterygota</taxon>
        <taxon>Neoptera</taxon>
        <taxon>Endopterygota</taxon>
        <taxon>Hymenoptera</taxon>
        <taxon>Apocrita</taxon>
        <taxon>Aculeata</taxon>
        <taxon>Apoidea</taxon>
        <taxon>Anthophila</taxon>
        <taxon>Halictidae</taxon>
        <taxon>Rophitinae</taxon>
        <taxon>Dufourea</taxon>
    </lineage>
</organism>
<gene>
    <name evidence="6" type="ORF">WN55_02524</name>
</gene>
<keyword evidence="3" id="KW-0560">Oxidoreductase</keyword>
<keyword evidence="7" id="KW-1185">Reference proteome</keyword>
<dbReference type="InterPro" id="IPR036812">
    <property type="entry name" value="NAD(P)_OxRdtase_dom_sf"/>
</dbReference>
<dbReference type="PROSITE" id="PS00062">
    <property type="entry name" value="ALDOKETO_REDUCTASE_2"/>
    <property type="match status" value="3"/>
</dbReference>
<dbReference type="EMBL" id="KQ434902">
    <property type="protein sequence ID" value="KZC11163.1"/>
    <property type="molecule type" value="Genomic_DNA"/>
</dbReference>
<dbReference type="CDD" id="cd19116">
    <property type="entry name" value="AKR_AKR2E1-5"/>
    <property type="match status" value="1"/>
</dbReference>
<dbReference type="PRINTS" id="PR00069">
    <property type="entry name" value="ALDKETRDTASE"/>
</dbReference>
<dbReference type="InterPro" id="IPR044488">
    <property type="entry name" value="AKR2E"/>
</dbReference>
<dbReference type="FunFam" id="3.20.20.100:FF:000023">
    <property type="entry name" value="aldose reductase"/>
    <property type="match status" value="1"/>
</dbReference>
<evidence type="ECO:0000259" key="5">
    <source>
        <dbReference type="Pfam" id="PF00248"/>
    </source>
</evidence>
<reference evidence="6 7" key="1">
    <citation type="submission" date="2015-07" db="EMBL/GenBank/DDBJ databases">
        <title>The genome of Dufourea novaeangliae.</title>
        <authorList>
            <person name="Pan H."/>
            <person name="Kapheim K."/>
        </authorList>
    </citation>
    <scope>NUCLEOTIDE SEQUENCE [LARGE SCALE GENOMIC DNA]</scope>
    <source>
        <strain evidence="6">0120121106</strain>
        <tissue evidence="6">Whole body</tissue>
    </source>
</reference>
<dbReference type="FunFam" id="3.20.20.100:FF:000006">
    <property type="entry name" value="Aldo-keto reductase family 1 member A1"/>
    <property type="match status" value="2"/>
</dbReference>
<dbReference type="Pfam" id="PF00248">
    <property type="entry name" value="Aldo_ket_red"/>
    <property type="match status" value="3"/>
</dbReference>
<dbReference type="PROSITE" id="PS00063">
    <property type="entry name" value="ALDOKETO_REDUCTASE_3"/>
    <property type="match status" value="3"/>
</dbReference>
<comment type="similarity">
    <text evidence="1">Belongs to the aldo/keto reductase family.</text>
</comment>
<accession>A0A154PH40</accession>